<dbReference type="CDD" id="cd17535">
    <property type="entry name" value="REC_NarL-like"/>
    <property type="match status" value="1"/>
</dbReference>
<sequence length="236" mass="25106">MTTEGNRRPEEDDVIRVAIVDDHPIARYGIEHVLTGTRHIDVVLTAGSVRELAEALPEHTALDVLIVDLYLGTDEPALAAVTELAASTRVLVMSASGRPADVLGAIRAGASGYITKHSGAELIISTVETVAAGGFLLSAELADVIQAELIKHLPAATTPAADSGPRLSPREEETLRWVAKGFTHAQIGTRMGVSKATVDTYVERIRAKLQVGNKAELTRAALNRLNNPGTNPGRWV</sequence>
<dbReference type="SUPFAM" id="SSF52172">
    <property type="entry name" value="CheY-like"/>
    <property type="match status" value="1"/>
</dbReference>
<dbReference type="Pfam" id="PF00196">
    <property type="entry name" value="GerE"/>
    <property type="match status" value="1"/>
</dbReference>
<reference evidence="6 7" key="1">
    <citation type="submission" date="2020-01" db="EMBL/GenBank/DDBJ databases">
        <title>Kibdelosporangium persica a novel Actinomycetes from a hot desert in Iran.</title>
        <authorList>
            <person name="Safaei N."/>
            <person name="Zaburannyi N."/>
            <person name="Mueller R."/>
            <person name="Wink J."/>
        </authorList>
    </citation>
    <scope>NUCLEOTIDE SEQUENCE [LARGE SCALE GENOMIC DNA]</scope>
    <source>
        <strain evidence="6 7">4NS15</strain>
    </source>
</reference>
<dbReference type="RefSeq" id="WP_173130565.1">
    <property type="nucleotide sequence ID" value="NZ_CBCSGW010000026.1"/>
</dbReference>
<name>A0ABX2F3U2_9PSEU</name>
<evidence type="ECO:0000259" key="4">
    <source>
        <dbReference type="PROSITE" id="PS50043"/>
    </source>
</evidence>
<dbReference type="PROSITE" id="PS50110">
    <property type="entry name" value="RESPONSE_REGULATORY"/>
    <property type="match status" value="1"/>
</dbReference>
<gene>
    <name evidence="6" type="ORF">GC106_30340</name>
</gene>
<dbReference type="InterPro" id="IPR016032">
    <property type="entry name" value="Sig_transdc_resp-reg_C-effctor"/>
</dbReference>
<dbReference type="InterPro" id="IPR000792">
    <property type="entry name" value="Tscrpt_reg_LuxR_C"/>
</dbReference>
<dbReference type="PRINTS" id="PR00038">
    <property type="entry name" value="HTHLUXR"/>
</dbReference>
<protein>
    <submittedName>
        <fullName evidence="6">Response regulator transcription factor</fullName>
    </submittedName>
</protein>
<evidence type="ECO:0000256" key="2">
    <source>
        <dbReference type="ARBA" id="ARBA00023125"/>
    </source>
</evidence>
<evidence type="ECO:0000313" key="6">
    <source>
        <dbReference type="EMBL" id="NRN65819.1"/>
    </source>
</evidence>
<keyword evidence="7" id="KW-1185">Reference proteome</keyword>
<keyword evidence="1 3" id="KW-0597">Phosphoprotein</keyword>
<dbReference type="PANTHER" id="PTHR43214">
    <property type="entry name" value="TWO-COMPONENT RESPONSE REGULATOR"/>
    <property type="match status" value="1"/>
</dbReference>
<dbReference type="PANTHER" id="PTHR43214:SF43">
    <property type="entry name" value="TWO-COMPONENT RESPONSE REGULATOR"/>
    <property type="match status" value="1"/>
</dbReference>
<dbReference type="CDD" id="cd06170">
    <property type="entry name" value="LuxR_C_like"/>
    <property type="match status" value="1"/>
</dbReference>
<comment type="caution">
    <text evidence="6">The sequence shown here is derived from an EMBL/GenBank/DDBJ whole genome shotgun (WGS) entry which is preliminary data.</text>
</comment>
<dbReference type="Proteomes" id="UP000763557">
    <property type="component" value="Unassembled WGS sequence"/>
</dbReference>
<organism evidence="6 7">
    <name type="scientific">Kibdelosporangium persicum</name>
    <dbReference type="NCBI Taxonomy" id="2698649"/>
    <lineage>
        <taxon>Bacteria</taxon>
        <taxon>Bacillati</taxon>
        <taxon>Actinomycetota</taxon>
        <taxon>Actinomycetes</taxon>
        <taxon>Pseudonocardiales</taxon>
        <taxon>Pseudonocardiaceae</taxon>
        <taxon>Kibdelosporangium</taxon>
    </lineage>
</organism>
<dbReference type="InterPro" id="IPR001789">
    <property type="entry name" value="Sig_transdc_resp-reg_receiver"/>
</dbReference>
<dbReference type="InterPro" id="IPR011006">
    <property type="entry name" value="CheY-like_superfamily"/>
</dbReference>
<feature type="domain" description="HTH luxR-type" evidence="4">
    <location>
        <begin position="160"/>
        <end position="225"/>
    </location>
</feature>
<dbReference type="Gene3D" id="3.40.50.2300">
    <property type="match status" value="1"/>
</dbReference>
<evidence type="ECO:0000256" key="1">
    <source>
        <dbReference type="ARBA" id="ARBA00022553"/>
    </source>
</evidence>
<evidence type="ECO:0000259" key="5">
    <source>
        <dbReference type="PROSITE" id="PS50110"/>
    </source>
</evidence>
<dbReference type="InterPro" id="IPR058245">
    <property type="entry name" value="NreC/VraR/RcsB-like_REC"/>
</dbReference>
<dbReference type="SUPFAM" id="SSF46894">
    <property type="entry name" value="C-terminal effector domain of the bipartite response regulators"/>
    <property type="match status" value="1"/>
</dbReference>
<dbReference type="Pfam" id="PF00072">
    <property type="entry name" value="Response_reg"/>
    <property type="match status" value="1"/>
</dbReference>
<feature type="domain" description="Response regulatory" evidence="5">
    <location>
        <begin position="16"/>
        <end position="131"/>
    </location>
</feature>
<dbReference type="PROSITE" id="PS50043">
    <property type="entry name" value="HTH_LUXR_2"/>
    <property type="match status" value="1"/>
</dbReference>
<dbReference type="SMART" id="SM00448">
    <property type="entry name" value="REC"/>
    <property type="match status" value="1"/>
</dbReference>
<feature type="modified residue" description="4-aspartylphosphate" evidence="3">
    <location>
        <position position="68"/>
    </location>
</feature>
<keyword evidence="2" id="KW-0238">DNA-binding</keyword>
<proteinExistence type="predicted"/>
<evidence type="ECO:0000313" key="7">
    <source>
        <dbReference type="Proteomes" id="UP000763557"/>
    </source>
</evidence>
<evidence type="ECO:0000256" key="3">
    <source>
        <dbReference type="PROSITE-ProRule" id="PRU00169"/>
    </source>
</evidence>
<dbReference type="EMBL" id="JAAATY010000007">
    <property type="protein sequence ID" value="NRN65819.1"/>
    <property type="molecule type" value="Genomic_DNA"/>
</dbReference>
<dbReference type="InterPro" id="IPR039420">
    <property type="entry name" value="WalR-like"/>
</dbReference>
<dbReference type="SMART" id="SM00421">
    <property type="entry name" value="HTH_LUXR"/>
    <property type="match status" value="1"/>
</dbReference>
<accession>A0ABX2F3U2</accession>